<protein>
    <submittedName>
        <fullName evidence="3">Uncharacterized protein</fullName>
    </submittedName>
</protein>
<dbReference type="Proteomes" id="UP000293638">
    <property type="component" value="Unassembled WGS sequence"/>
</dbReference>
<dbReference type="RefSeq" id="WP_130492689.1">
    <property type="nucleotide sequence ID" value="NZ_SGXD01000002.1"/>
</dbReference>
<proteinExistence type="predicted"/>
<evidence type="ECO:0000313" key="4">
    <source>
        <dbReference type="Proteomes" id="UP000293638"/>
    </source>
</evidence>
<feature type="region of interest" description="Disordered" evidence="2">
    <location>
        <begin position="72"/>
        <end position="94"/>
    </location>
</feature>
<reference evidence="3 4" key="1">
    <citation type="submission" date="2019-02" db="EMBL/GenBank/DDBJ databases">
        <title>Genomic Encyclopedia of Type Strains, Phase IV (KMG-IV): sequencing the most valuable type-strain genomes for metagenomic binning, comparative biology and taxonomic classification.</title>
        <authorList>
            <person name="Goeker M."/>
        </authorList>
    </citation>
    <scope>NUCLEOTIDE SEQUENCE [LARGE SCALE GENOMIC DNA]</scope>
    <source>
        <strain evidence="3 4">DSM 45622</strain>
    </source>
</reference>
<dbReference type="AlphaFoldDB" id="A0A4V2F4R1"/>
<evidence type="ECO:0000256" key="2">
    <source>
        <dbReference type="SAM" id="MobiDB-lite"/>
    </source>
</evidence>
<keyword evidence="4" id="KW-1185">Reference proteome</keyword>
<comment type="caution">
    <text evidence="3">The sequence shown here is derived from an EMBL/GenBank/DDBJ whole genome shotgun (WGS) entry which is preliminary data.</text>
</comment>
<keyword evidence="1" id="KW-0175">Coiled coil</keyword>
<organism evidence="3 4">
    <name type="scientific">Motilibacter rhizosphaerae</name>
    <dbReference type="NCBI Taxonomy" id="598652"/>
    <lineage>
        <taxon>Bacteria</taxon>
        <taxon>Bacillati</taxon>
        <taxon>Actinomycetota</taxon>
        <taxon>Actinomycetes</taxon>
        <taxon>Motilibacterales</taxon>
        <taxon>Motilibacteraceae</taxon>
        <taxon>Motilibacter</taxon>
    </lineage>
</organism>
<evidence type="ECO:0000313" key="3">
    <source>
        <dbReference type="EMBL" id="RZS90199.1"/>
    </source>
</evidence>
<sequence>MADPLQTAELARRLQETEAELARVRTRLRRLESSSAVQLAQALVAGARDPRRAPVTVPREVARLAKRWRARGSSAPLPLDPPPPPAPAGPPAATAVPADRLAARLAEEYAVVAVPRTRPVVAGVLPPSAVAEWQQAAILTVLRPDDALAVLALAPPEVLVVDASAGASGPWAHLGSWAAPERERALLALLSAAGELGARRVLCGAAGGWPALQQLFDAVVAESDAAAVLAGAAA</sequence>
<gene>
    <name evidence="3" type="ORF">EV189_1983</name>
</gene>
<name>A0A4V2F4R1_9ACTN</name>
<feature type="compositionally biased region" description="Pro residues" evidence="2">
    <location>
        <begin position="78"/>
        <end position="90"/>
    </location>
</feature>
<evidence type="ECO:0000256" key="1">
    <source>
        <dbReference type="SAM" id="Coils"/>
    </source>
</evidence>
<feature type="coiled-coil region" evidence="1">
    <location>
        <begin position="7"/>
        <end position="34"/>
    </location>
</feature>
<accession>A0A4V2F4R1</accession>
<dbReference type="EMBL" id="SGXD01000002">
    <property type="protein sequence ID" value="RZS90199.1"/>
    <property type="molecule type" value="Genomic_DNA"/>
</dbReference>